<evidence type="ECO:0000256" key="2">
    <source>
        <dbReference type="ARBA" id="ARBA00006683"/>
    </source>
</evidence>
<evidence type="ECO:0000256" key="3">
    <source>
        <dbReference type="ARBA" id="ARBA00022475"/>
    </source>
</evidence>
<protein>
    <submittedName>
        <fullName evidence="10">Chain length determinant protein</fullName>
    </submittedName>
</protein>
<dbReference type="InterPro" id="IPR003856">
    <property type="entry name" value="LPS_length_determ_N"/>
</dbReference>
<feature type="domain" description="Polysaccharide chain length determinant N-terminal" evidence="9">
    <location>
        <begin position="7"/>
        <end position="88"/>
    </location>
</feature>
<reference evidence="10" key="1">
    <citation type="submission" date="2013-08" db="EMBL/GenBank/DDBJ databases">
        <authorList>
            <person name="Durkin A.S."/>
            <person name="Haft D.R."/>
            <person name="McCorrison J."/>
            <person name="Torralba M."/>
            <person name="Gillis M."/>
            <person name="Haft D.H."/>
            <person name="Methe B."/>
            <person name="Sutton G."/>
            <person name="Nelson K.E."/>
        </authorList>
    </citation>
    <scope>NUCLEOTIDE SEQUENCE [LARGE SCALE GENOMIC DNA]</scope>
    <source>
        <strain evidence="10">F0233</strain>
    </source>
</reference>
<keyword evidence="11" id="KW-1185">Reference proteome</keyword>
<gene>
    <name evidence="10" type="ORF">HMPREF0682_0823</name>
</gene>
<evidence type="ECO:0000256" key="6">
    <source>
        <dbReference type="ARBA" id="ARBA00023136"/>
    </source>
</evidence>
<dbReference type="GO" id="GO:0005886">
    <property type="term" value="C:plasma membrane"/>
    <property type="evidence" value="ECO:0007669"/>
    <property type="project" value="UniProtKB-SubCell"/>
</dbReference>
<dbReference type="GeneID" id="95360750"/>
<dbReference type="RefSeq" id="WP_021797729.1">
    <property type="nucleotide sequence ID" value="NZ_ACVN02000196.1"/>
</dbReference>
<evidence type="ECO:0000259" key="9">
    <source>
        <dbReference type="Pfam" id="PF02706"/>
    </source>
</evidence>
<evidence type="ECO:0000313" key="10">
    <source>
        <dbReference type="EMBL" id="ERK55057.1"/>
    </source>
</evidence>
<evidence type="ECO:0000256" key="5">
    <source>
        <dbReference type="ARBA" id="ARBA00022989"/>
    </source>
</evidence>
<evidence type="ECO:0000256" key="1">
    <source>
        <dbReference type="ARBA" id="ARBA00004651"/>
    </source>
</evidence>
<dbReference type="OrthoDB" id="2365115at2"/>
<evidence type="ECO:0000313" key="11">
    <source>
        <dbReference type="Proteomes" id="UP000017052"/>
    </source>
</evidence>
<feature type="transmembrane region" description="Helical" evidence="8">
    <location>
        <begin position="177"/>
        <end position="198"/>
    </location>
</feature>
<accession>U2RWP9</accession>
<proteinExistence type="inferred from homology"/>
<keyword evidence="6 8" id="KW-0472">Membrane</keyword>
<feature type="region of interest" description="Disordered" evidence="7">
    <location>
        <begin position="204"/>
        <end position="224"/>
    </location>
</feature>
<organism evidence="10 11">
    <name type="scientific">Propionibacterium acidifaciens F0233</name>
    <dbReference type="NCBI Taxonomy" id="553198"/>
    <lineage>
        <taxon>Bacteria</taxon>
        <taxon>Bacillati</taxon>
        <taxon>Actinomycetota</taxon>
        <taxon>Actinomycetes</taxon>
        <taxon>Propionibacteriales</taxon>
        <taxon>Propionibacteriaceae</taxon>
        <taxon>Propionibacterium</taxon>
    </lineage>
</organism>
<dbReference type="EMBL" id="ACVN02000196">
    <property type="protein sequence ID" value="ERK55057.1"/>
    <property type="molecule type" value="Genomic_DNA"/>
</dbReference>
<keyword evidence="5 8" id="KW-1133">Transmembrane helix</keyword>
<keyword evidence="3" id="KW-1003">Cell membrane</keyword>
<dbReference type="AlphaFoldDB" id="U2RWP9"/>
<comment type="subcellular location">
    <subcellularLocation>
        <location evidence="1">Cell membrane</location>
        <topology evidence="1">Multi-pass membrane protein</topology>
    </subcellularLocation>
</comment>
<dbReference type="PANTHER" id="PTHR32309">
    <property type="entry name" value="TYROSINE-PROTEIN KINASE"/>
    <property type="match status" value="1"/>
</dbReference>
<dbReference type="Pfam" id="PF02706">
    <property type="entry name" value="Wzz"/>
    <property type="match status" value="1"/>
</dbReference>
<keyword evidence="4 8" id="KW-0812">Transmembrane</keyword>
<comment type="caution">
    <text evidence="10">The sequence shown here is derived from an EMBL/GenBank/DDBJ whole genome shotgun (WGS) entry which is preliminary data.</text>
</comment>
<dbReference type="InterPro" id="IPR050445">
    <property type="entry name" value="Bact_polysacc_biosynth/exp"/>
</dbReference>
<dbReference type="PANTHER" id="PTHR32309:SF31">
    <property type="entry name" value="CAPSULAR EXOPOLYSACCHARIDE FAMILY"/>
    <property type="match status" value="1"/>
</dbReference>
<evidence type="ECO:0000256" key="8">
    <source>
        <dbReference type="SAM" id="Phobius"/>
    </source>
</evidence>
<comment type="similarity">
    <text evidence="2">Belongs to the CpsC/CapA family.</text>
</comment>
<dbReference type="Proteomes" id="UP000017052">
    <property type="component" value="Unassembled WGS sequence"/>
</dbReference>
<evidence type="ECO:0000256" key="7">
    <source>
        <dbReference type="SAM" id="MobiDB-lite"/>
    </source>
</evidence>
<name>U2RWP9_9ACTN</name>
<evidence type="ECO:0000256" key="4">
    <source>
        <dbReference type="ARBA" id="ARBA00022692"/>
    </source>
</evidence>
<sequence>MKTSRTFRAVRAHWAIVLVVAIIGLLGGTGRAALATPRYSSTASVLISVADPDEGAQQNYQSTVATTISESMNTYSSLATSGVVLNEVDSRLGLGQSVTQLAGRIHPSVPLSTSIVEVTATGDDADSAARLANTTVAVLGDEIVGSGMKQGSGSPALKTVIIQDGADAVVETGPNPLTGGLVGLLVGLVVGVIIALVVESAQRRGTDDSQTRRGAHHQEVVELS</sequence>